<gene>
    <name evidence="1" type="ORF">PPRIM_AZ9-3.1.T0180332</name>
</gene>
<evidence type="ECO:0000313" key="1">
    <source>
        <dbReference type="EMBL" id="CAD8051787.1"/>
    </source>
</evidence>
<organism evidence="1 2">
    <name type="scientific">Paramecium primaurelia</name>
    <dbReference type="NCBI Taxonomy" id="5886"/>
    <lineage>
        <taxon>Eukaryota</taxon>
        <taxon>Sar</taxon>
        <taxon>Alveolata</taxon>
        <taxon>Ciliophora</taxon>
        <taxon>Intramacronucleata</taxon>
        <taxon>Oligohymenophorea</taxon>
        <taxon>Peniculida</taxon>
        <taxon>Parameciidae</taxon>
        <taxon>Paramecium</taxon>
    </lineage>
</organism>
<keyword evidence="2" id="KW-1185">Reference proteome</keyword>
<dbReference type="OMA" id="RFQCIDY"/>
<comment type="caution">
    <text evidence="1">The sequence shown here is derived from an EMBL/GenBank/DDBJ whole genome shotgun (WGS) entry which is preliminary data.</text>
</comment>
<protein>
    <submittedName>
        <fullName evidence="1">Uncharacterized protein</fullName>
    </submittedName>
</protein>
<evidence type="ECO:0000313" key="2">
    <source>
        <dbReference type="Proteomes" id="UP000688137"/>
    </source>
</evidence>
<proteinExistence type="predicted"/>
<dbReference type="Proteomes" id="UP000688137">
    <property type="component" value="Unassembled WGS sequence"/>
</dbReference>
<sequence>MLEKMIKFQVVTKEDKMNSLQPLLPKIQFNISDKQHNYTETIDSIGNRQCGSYRNYSQKRNQIKSFRRSKIVGYSQLINNYKNASRQSQENPFSEELLIKQLKNNRNQEQFSERQYTVMMDYQQNKYHTIEATTKNIRYKSQPKKLECNELDMKITPYIHQNKRFQCIDYYYII</sequence>
<accession>A0A8S1KB33</accession>
<dbReference type="EMBL" id="CAJJDM010000014">
    <property type="protein sequence ID" value="CAD8051787.1"/>
    <property type="molecule type" value="Genomic_DNA"/>
</dbReference>
<reference evidence="1" key="1">
    <citation type="submission" date="2021-01" db="EMBL/GenBank/DDBJ databases">
        <authorList>
            <consortium name="Genoscope - CEA"/>
            <person name="William W."/>
        </authorList>
    </citation>
    <scope>NUCLEOTIDE SEQUENCE</scope>
</reference>
<dbReference type="AlphaFoldDB" id="A0A8S1KB33"/>
<name>A0A8S1KB33_PARPR</name>